<sequence>MEGSSIALEAIQGRRHQASAYSASHTDIHLADAVFFNIGDTVQEHRPQAFNNLYLGVLDHGSLFDCQMVANLFAQIVFHVNMDNQSQKDKCLPPCATATYQPIQPMTYKEYNECYMAAITCNPPTPTPTTGNCVKFDSLVIDSLVLNTILK</sequence>
<protein>
    <submittedName>
        <fullName evidence="1">Uncharacterized protein</fullName>
    </submittedName>
</protein>
<reference evidence="1" key="1">
    <citation type="submission" date="2022-04" db="EMBL/GenBank/DDBJ databases">
        <title>Genome of the entomopathogenic fungus Entomophthora muscae.</title>
        <authorList>
            <person name="Elya C."/>
            <person name="Lovett B.R."/>
            <person name="Lee E."/>
            <person name="Macias A.M."/>
            <person name="Hajek A.E."/>
            <person name="De Bivort B.L."/>
            <person name="Kasson M.T."/>
            <person name="De Fine Licht H.H."/>
            <person name="Stajich J.E."/>
        </authorList>
    </citation>
    <scope>NUCLEOTIDE SEQUENCE</scope>
    <source>
        <strain evidence="1">Berkeley</strain>
    </source>
</reference>
<evidence type="ECO:0000313" key="1">
    <source>
        <dbReference type="EMBL" id="KAJ9049905.1"/>
    </source>
</evidence>
<accession>A0ACC2RII0</accession>
<organism evidence="1 2">
    <name type="scientific">Entomophthora muscae</name>
    <dbReference type="NCBI Taxonomy" id="34485"/>
    <lineage>
        <taxon>Eukaryota</taxon>
        <taxon>Fungi</taxon>
        <taxon>Fungi incertae sedis</taxon>
        <taxon>Zoopagomycota</taxon>
        <taxon>Entomophthoromycotina</taxon>
        <taxon>Entomophthoromycetes</taxon>
        <taxon>Entomophthorales</taxon>
        <taxon>Entomophthoraceae</taxon>
        <taxon>Entomophthora</taxon>
    </lineage>
</organism>
<dbReference type="Proteomes" id="UP001165960">
    <property type="component" value="Unassembled WGS sequence"/>
</dbReference>
<evidence type="ECO:0000313" key="2">
    <source>
        <dbReference type="Proteomes" id="UP001165960"/>
    </source>
</evidence>
<proteinExistence type="predicted"/>
<gene>
    <name evidence="1" type="ORF">DSO57_1019665</name>
</gene>
<dbReference type="EMBL" id="QTSX02007189">
    <property type="protein sequence ID" value="KAJ9049905.1"/>
    <property type="molecule type" value="Genomic_DNA"/>
</dbReference>
<comment type="caution">
    <text evidence="1">The sequence shown here is derived from an EMBL/GenBank/DDBJ whole genome shotgun (WGS) entry which is preliminary data.</text>
</comment>
<keyword evidence="2" id="KW-1185">Reference proteome</keyword>
<name>A0ACC2RII0_9FUNG</name>